<evidence type="ECO:0000313" key="8">
    <source>
        <dbReference type="EMBL" id="QHN64797.1"/>
    </source>
</evidence>
<comment type="subunit">
    <text evidence="4 7">Homotetramer.</text>
</comment>
<dbReference type="InterPro" id="IPR023418">
    <property type="entry name" value="Thyroxine_BS"/>
</dbReference>
<evidence type="ECO:0000256" key="5">
    <source>
        <dbReference type="ARBA" id="ARBA00022631"/>
    </source>
</evidence>
<sequence>MKKLLLVLFSIVYLGVYAQKNKNFQLSSHILDISTGRPAPQVEVELEKYNDISKQWVFITKKMTDNNGRITDFLPLIKGKNENHGKYRLRFLTENYFTNQKTESFYPYIEVVFQIKNDEHYHVPITLSPFGYSTYRGN</sequence>
<dbReference type="InterPro" id="IPR000895">
    <property type="entry name" value="Transthyretin/HIU_hydrolase"/>
</dbReference>
<reference evidence="8 9" key="1">
    <citation type="submission" date="2018-04" db="EMBL/GenBank/DDBJ databases">
        <title>Characteristic and Complete Genome Sequencing of A Novel Member of Infective Endocarditis Causative Bacteria: Bergeyella cardium QL-PH.</title>
        <authorList>
            <person name="Pan H."/>
            <person name="Sun E."/>
            <person name="Zhang Y."/>
        </authorList>
    </citation>
    <scope>NUCLEOTIDE SEQUENCE [LARGE SCALE GENOMIC DNA]</scope>
    <source>
        <strain evidence="8 9">HPQL</strain>
    </source>
</reference>
<dbReference type="PANTHER" id="PTHR10395">
    <property type="entry name" value="URICASE AND TRANSTHYRETIN-RELATED"/>
    <property type="match status" value="1"/>
</dbReference>
<dbReference type="InterPro" id="IPR014306">
    <property type="entry name" value="Hydroxyisourate_hydrolase"/>
</dbReference>
<evidence type="ECO:0000256" key="3">
    <source>
        <dbReference type="ARBA" id="ARBA00009850"/>
    </source>
</evidence>
<dbReference type="InterPro" id="IPR023419">
    <property type="entry name" value="Transthyretin_CS"/>
</dbReference>
<dbReference type="PROSITE" id="PS00768">
    <property type="entry name" value="TRANSTHYRETIN_1"/>
    <property type="match status" value="1"/>
</dbReference>
<evidence type="ECO:0000256" key="1">
    <source>
        <dbReference type="ARBA" id="ARBA00001043"/>
    </source>
</evidence>
<proteinExistence type="inferred from homology"/>
<dbReference type="Proteomes" id="UP000464318">
    <property type="component" value="Chromosome"/>
</dbReference>
<evidence type="ECO:0000256" key="4">
    <source>
        <dbReference type="ARBA" id="ARBA00011881"/>
    </source>
</evidence>
<dbReference type="Pfam" id="PF00576">
    <property type="entry name" value="Transthyretin"/>
    <property type="match status" value="1"/>
</dbReference>
<dbReference type="PRINTS" id="PR00189">
    <property type="entry name" value="TRNSTHYRETIN"/>
</dbReference>
<accession>A0A6P1QUE4</accession>
<comment type="similarity">
    <text evidence="3 7">Belongs to the transthyretin family. 5-hydroxyisourate hydrolase subfamily.</text>
</comment>
<keyword evidence="9" id="KW-1185">Reference proteome</keyword>
<name>A0A6P1QUE4_9FLAO</name>
<dbReference type="OrthoDB" id="9792386at2"/>
<dbReference type="PANTHER" id="PTHR10395:SF7">
    <property type="entry name" value="5-HYDROXYISOURATE HYDROLASE"/>
    <property type="match status" value="1"/>
</dbReference>
<dbReference type="PROSITE" id="PS00769">
    <property type="entry name" value="TRANSTHYRETIN_2"/>
    <property type="match status" value="1"/>
</dbReference>
<dbReference type="Gene3D" id="2.60.40.180">
    <property type="entry name" value="Transthyretin/hydroxyisourate hydrolase domain"/>
    <property type="match status" value="1"/>
</dbReference>
<dbReference type="NCBIfam" id="TIGR02962">
    <property type="entry name" value="hdxy_isourate"/>
    <property type="match status" value="1"/>
</dbReference>
<dbReference type="InterPro" id="IPR036817">
    <property type="entry name" value="Transthyretin/HIU_hydrolase_sf"/>
</dbReference>
<dbReference type="InterPro" id="IPR023416">
    <property type="entry name" value="Transthyretin/HIU_hydrolase_d"/>
</dbReference>
<organism evidence="8 9">
    <name type="scientific">Bergeyella cardium</name>
    <dbReference type="NCBI Taxonomy" id="1585976"/>
    <lineage>
        <taxon>Bacteria</taxon>
        <taxon>Pseudomonadati</taxon>
        <taxon>Bacteroidota</taxon>
        <taxon>Flavobacteriia</taxon>
        <taxon>Flavobacteriales</taxon>
        <taxon>Weeksellaceae</taxon>
        <taxon>Bergeyella</taxon>
    </lineage>
</organism>
<dbReference type="GO" id="GO:0033971">
    <property type="term" value="F:hydroxyisourate hydrolase activity"/>
    <property type="evidence" value="ECO:0007669"/>
    <property type="project" value="UniProtKB-EC"/>
</dbReference>
<keyword evidence="5 7" id="KW-0659">Purine metabolism</keyword>
<dbReference type="SUPFAM" id="SSF49472">
    <property type="entry name" value="Transthyretin (synonym: prealbumin)"/>
    <property type="match status" value="1"/>
</dbReference>
<evidence type="ECO:0000256" key="7">
    <source>
        <dbReference type="RuleBase" id="RU361270"/>
    </source>
</evidence>
<dbReference type="RefSeq" id="WP_160223843.1">
    <property type="nucleotide sequence ID" value="NZ_CP029149.1"/>
</dbReference>
<comment type="function">
    <text evidence="2">Catalyzes the hydrolysis of 5-hydroxyisourate (HIU) to 2-oxo-4-hydroxy-4-carboxy-5-ureidoimidazoline (OHCU).</text>
</comment>
<dbReference type="AlphaFoldDB" id="A0A6P1QUE4"/>
<dbReference type="EMBL" id="CP029149">
    <property type="protein sequence ID" value="QHN64797.1"/>
    <property type="molecule type" value="Genomic_DNA"/>
</dbReference>
<keyword evidence="6 7" id="KW-0378">Hydrolase</keyword>
<dbReference type="EC" id="3.5.2.17" evidence="7"/>
<gene>
    <name evidence="8" type="primary">uraH</name>
    <name evidence="8" type="ORF">DBX24_02250</name>
</gene>
<comment type="catalytic activity">
    <reaction evidence="1 7">
        <text>5-hydroxyisourate + H2O = 5-hydroxy-2-oxo-4-ureido-2,5-dihydro-1H-imidazole-5-carboxylate + H(+)</text>
        <dbReference type="Rhea" id="RHEA:23736"/>
        <dbReference type="ChEBI" id="CHEBI:15377"/>
        <dbReference type="ChEBI" id="CHEBI:15378"/>
        <dbReference type="ChEBI" id="CHEBI:18072"/>
        <dbReference type="ChEBI" id="CHEBI:58639"/>
        <dbReference type="EC" id="3.5.2.17"/>
    </reaction>
</comment>
<protein>
    <recommendedName>
        <fullName evidence="7">5-hydroxyisourate hydrolase</fullName>
        <shortName evidence="7">HIU hydrolase</shortName>
        <shortName evidence="7">HIUHase</shortName>
        <ecNumber evidence="7">3.5.2.17</ecNumber>
    </recommendedName>
</protein>
<dbReference type="GO" id="GO:0006144">
    <property type="term" value="P:purine nucleobase metabolic process"/>
    <property type="evidence" value="ECO:0007669"/>
    <property type="project" value="UniProtKB-KW"/>
</dbReference>
<evidence type="ECO:0000313" key="9">
    <source>
        <dbReference type="Proteomes" id="UP000464318"/>
    </source>
</evidence>
<dbReference type="CDD" id="cd05822">
    <property type="entry name" value="TLP_HIUase"/>
    <property type="match status" value="1"/>
</dbReference>
<dbReference type="KEGG" id="bcad:DBX24_02250"/>
<evidence type="ECO:0000256" key="6">
    <source>
        <dbReference type="ARBA" id="ARBA00022801"/>
    </source>
</evidence>
<evidence type="ECO:0000256" key="2">
    <source>
        <dbReference type="ARBA" id="ARBA00002704"/>
    </source>
</evidence>